<dbReference type="EMBL" id="AZGC01000026">
    <property type="protein sequence ID" value="KRL94907.1"/>
    <property type="molecule type" value="Genomic_DNA"/>
</dbReference>
<reference evidence="1 2" key="1">
    <citation type="journal article" date="2015" name="Genome Announc.">
        <title>Expanding the biotechnology potential of lactobacilli through comparative genomics of 213 strains and associated genera.</title>
        <authorList>
            <person name="Sun Z."/>
            <person name="Harris H.M."/>
            <person name="McCann A."/>
            <person name="Guo C."/>
            <person name="Argimon S."/>
            <person name="Zhang W."/>
            <person name="Yang X."/>
            <person name="Jeffery I.B."/>
            <person name="Cooney J.C."/>
            <person name="Kagawa T.F."/>
            <person name="Liu W."/>
            <person name="Song Y."/>
            <person name="Salvetti E."/>
            <person name="Wrobel A."/>
            <person name="Rasinkangas P."/>
            <person name="Parkhill J."/>
            <person name="Rea M.C."/>
            <person name="O'Sullivan O."/>
            <person name="Ritari J."/>
            <person name="Douillard F.P."/>
            <person name="Paul Ross R."/>
            <person name="Yang R."/>
            <person name="Briner A.E."/>
            <person name="Felis G.E."/>
            <person name="de Vos W.M."/>
            <person name="Barrangou R."/>
            <person name="Klaenhammer T.R."/>
            <person name="Caufield P.W."/>
            <person name="Cui Y."/>
            <person name="Zhang H."/>
            <person name="O'Toole P.W."/>
        </authorList>
    </citation>
    <scope>NUCLEOTIDE SEQUENCE [LARGE SCALE GENOMIC DNA]</scope>
    <source>
        <strain evidence="1 2">DSM 18793</strain>
    </source>
</reference>
<dbReference type="Proteomes" id="UP000051084">
    <property type="component" value="Unassembled WGS sequence"/>
</dbReference>
<evidence type="ECO:0000313" key="1">
    <source>
        <dbReference type="EMBL" id="KRL94907.1"/>
    </source>
</evidence>
<evidence type="ECO:0000313" key="2">
    <source>
        <dbReference type="Proteomes" id="UP000051084"/>
    </source>
</evidence>
<proteinExistence type="predicted"/>
<protein>
    <submittedName>
        <fullName evidence="1">Uncharacterized protein</fullName>
    </submittedName>
</protein>
<dbReference type="RefSeq" id="WP_056995466.1">
    <property type="nucleotide sequence ID" value="NZ_AZGC01000026.1"/>
</dbReference>
<organism evidence="1 2">
    <name type="scientific">Limosilactobacillus equigenerosi DSM 18793 = JCM 14505</name>
    <dbReference type="NCBI Taxonomy" id="1423742"/>
    <lineage>
        <taxon>Bacteria</taxon>
        <taxon>Bacillati</taxon>
        <taxon>Bacillota</taxon>
        <taxon>Bacilli</taxon>
        <taxon>Lactobacillales</taxon>
        <taxon>Lactobacillaceae</taxon>
        <taxon>Limosilactobacillus</taxon>
    </lineage>
</organism>
<dbReference type="OrthoDB" id="2248181at2"/>
<gene>
    <name evidence="1" type="ORF">FC21_GL000950</name>
</gene>
<dbReference type="PATRIC" id="fig|1423742.4.peg.991"/>
<comment type="caution">
    <text evidence="1">The sequence shown here is derived from an EMBL/GenBank/DDBJ whole genome shotgun (WGS) entry which is preliminary data.</text>
</comment>
<dbReference type="AlphaFoldDB" id="A0A0R1UY99"/>
<sequence>MLTYYFPRFQPSCRVIDDHGHPHLLLTEQQVGVRHCVIATTLQGETIASAQSLTTGHHPKYRLTTNQPVGQLNARRHFNYLPQLQWQIWAQAQTITIRHWHHRIATIKLTATTATIQINHPADLGLVAIIAIILHPERFTPQSSLTNLNKRLGSWHALPCPTPSKTDFTMKNSDCEHQ</sequence>
<accession>A0A0R1UY99</accession>
<dbReference type="STRING" id="417373.GCA_001570685_00299"/>
<keyword evidence="2" id="KW-1185">Reference proteome</keyword>
<name>A0A0R1UY99_9LACO</name>